<dbReference type="Proteomes" id="UP000765509">
    <property type="component" value="Unassembled WGS sequence"/>
</dbReference>
<evidence type="ECO:0000256" key="1">
    <source>
        <dbReference type="SAM" id="MobiDB-lite"/>
    </source>
</evidence>
<organism evidence="2 3">
    <name type="scientific">Austropuccinia psidii MF-1</name>
    <dbReference type="NCBI Taxonomy" id="1389203"/>
    <lineage>
        <taxon>Eukaryota</taxon>
        <taxon>Fungi</taxon>
        <taxon>Dikarya</taxon>
        <taxon>Basidiomycota</taxon>
        <taxon>Pucciniomycotina</taxon>
        <taxon>Pucciniomycetes</taxon>
        <taxon>Pucciniales</taxon>
        <taxon>Sphaerophragmiaceae</taxon>
        <taxon>Austropuccinia</taxon>
    </lineage>
</organism>
<keyword evidence="3" id="KW-1185">Reference proteome</keyword>
<reference evidence="2" key="1">
    <citation type="submission" date="2021-03" db="EMBL/GenBank/DDBJ databases">
        <title>Draft genome sequence of rust myrtle Austropuccinia psidii MF-1, a brazilian biotype.</title>
        <authorList>
            <person name="Quecine M.C."/>
            <person name="Pachon D.M.R."/>
            <person name="Bonatelli M.L."/>
            <person name="Correr F.H."/>
            <person name="Franceschini L.M."/>
            <person name="Leite T.F."/>
            <person name="Margarido G.R.A."/>
            <person name="Almeida C.A."/>
            <person name="Ferrarezi J.A."/>
            <person name="Labate C.A."/>
        </authorList>
    </citation>
    <scope>NUCLEOTIDE SEQUENCE</scope>
    <source>
        <strain evidence="2">MF-1</strain>
    </source>
</reference>
<feature type="compositionally biased region" description="Basic and acidic residues" evidence="1">
    <location>
        <begin position="65"/>
        <end position="82"/>
    </location>
</feature>
<evidence type="ECO:0000313" key="2">
    <source>
        <dbReference type="EMBL" id="MBW0479658.1"/>
    </source>
</evidence>
<feature type="region of interest" description="Disordered" evidence="1">
    <location>
        <begin position="1"/>
        <end position="84"/>
    </location>
</feature>
<comment type="caution">
    <text evidence="2">The sequence shown here is derived from an EMBL/GenBank/DDBJ whole genome shotgun (WGS) entry which is preliminary data.</text>
</comment>
<protein>
    <submittedName>
        <fullName evidence="2">Uncharacterized protein</fullName>
    </submittedName>
</protein>
<accession>A0A9Q3C9J1</accession>
<evidence type="ECO:0000313" key="3">
    <source>
        <dbReference type="Proteomes" id="UP000765509"/>
    </source>
</evidence>
<proteinExistence type="predicted"/>
<feature type="compositionally biased region" description="Polar residues" evidence="1">
    <location>
        <begin position="14"/>
        <end position="29"/>
    </location>
</feature>
<sequence length="308" mass="35607">MSNYPFGQPEKPSTPLSYSVANSQKQPAQLNPPREKQSKRPEELNLEAQELSKSPGDSKLSGNKITEHLDESNMPVEKRQKPSSELNLSIEKSNGIHPPLIPRVPKSATSPISFANEVEKPGGLIPKFDKILDVVQKERRRMKREKLYKQGPWVRAKYALLKKPPPSFPEAQGVVRLISPHGRPDSLVETVLFNFSFKVRLQFMLWHLDVLIEKKRLLNAENVRKAFEKWLFMEFFEPKNSLPVLGFTKMRVDGPIDENEHFQEIQRELIKIITFRKEDEEEVEKLSEDLVNRWFSNHGSSNGRFVEE</sequence>
<name>A0A9Q3C9J1_9BASI</name>
<feature type="compositionally biased region" description="Basic and acidic residues" evidence="1">
    <location>
        <begin position="33"/>
        <end position="43"/>
    </location>
</feature>
<dbReference type="EMBL" id="AVOT02005668">
    <property type="protein sequence ID" value="MBW0479658.1"/>
    <property type="molecule type" value="Genomic_DNA"/>
</dbReference>
<gene>
    <name evidence="2" type="ORF">O181_019373</name>
</gene>
<dbReference type="AlphaFoldDB" id="A0A9Q3C9J1"/>